<dbReference type="EMBL" id="LDOT01000032">
    <property type="protein sequence ID" value="KLV03509.1"/>
    <property type="molecule type" value="Genomic_DNA"/>
</dbReference>
<dbReference type="PATRIC" id="fig|1195763.3.peg.4045"/>
<evidence type="ECO:0000313" key="2">
    <source>
        <dbReference type="Proteomes" id="UP000036097"/>
    </source>
</evidence>
<sequence>MNIIGLDRINALITKHGFGLRSWDDRYSKGVWVCIARSSYLLEEVEDASEAGDLDMIPATDFLLSQDWLPFAIGDNFSDGLIELEKRLANLPYSELDRMSQWSNAVDAVLEHLRDVTNSSSGYGGSEGQFKTLSSDFKKLWE</sequence>
<evidence type="ECO:0000313" key="1">
    <source>
        <dbReference type="EMBL" id="KLV03509.1"/>
    </source>
</evidence>
<organism evidence="1 2">
    <name type="scientific">Photobacterium aquae</name>
    <dbReference type="NCBI Taxonomy" id="1195763"/>
    <lineage>
        <taxon>Bacteria</taxon>
        <taxon>Pseudomonadati</taxon>
        <taxon>Pseudomonadota</taxon>
        <taxon>Gammaproteobacteria</taxon>
        <taxon>Vibrionales</taxon>
        <taxon>Vibrionaceae</taxon>
        <taxon>Photobacterium</taxon>
    </lineage>
</organism>
<protein>
    <submittedName>
        <fullName evidence="1">Uncharacterized protein</fullName>
    </submittedName>
</protein>
<comment type="caution">
    <text evidence="1">The sequence shown here is derived from an EMBL/GenBank/DDBJ whole genome shotgun (WGS) entry which is preliminary data.</text>
</comment>
<dbReference type="Proteomes" id="UP000036097">
    <property type="component" value="Unassembled WGS sequence"/>
</dbReference>
<dbReference type="STRING" id="1195763.ABT56_18925"/>
<proteinExistence type="predicted"/>
<reference evidence="1 2" key="1">
    <citation type="submission" date="2015-05" db="EMBL/GenBank/DDBJ databases">
        <title>Photobacterium galathea sp. nov.</title>
        <authorList>
            <person name="Machado H."/>
            <person name="Gram L."/>
        </authorList>
    </citation>
    <scope>NUCLEOTIDE SEQUENCE [LARGE SCALE GENOMIC DNA]</scope>
    <source>
        <strain evidence="1 2">CGMCC 1.12159</strain>
    </source>
</reference>
<dbReference type="OrthoDB" id="9154621at2"/>
<keyword evidence="2" id="KW-1185">Reference proteome</keyword>
<accession>A0A0J1GVP4</accession>
<dbReference type="AlphaFoldDB" id="A0A0J1GVP4"/>
<dbReference type="RefSeq" id="WP_047880471.1">
    <property type="nucleotide sequence ID" value="NZ_LDOT01000032.1"/>
</dbReference>
<name>A0A0J1GVP4_9GAMM</name>
<gene>
    <name evidence="1" type="ORF">ABT56_18925</name>
</gene>